<accession>A0A380P9P6</accession>
<dbReference type="EMBL" id="UHIV01000008">
    <property type="protein sequence ID" value="SUP61567.1"/>
    <property type="molecule type" value="Genomic_DNA"/>
</dbReference>
<dbReference type="EC" id="2.7.7.-" evidence="2"/>
<dbReference type="SUPFAM" id="SSF56731">
    <property type="entry name" value="DNA primase core"/>
    <property type="match status" value="1"/>
</dbReference>
<proteinExistence type="predicted"/>
<dbReference type="GO" id="GO:0016779">
    <property type="term" value="F:nucleotidyltransferase activity"/>
    <property type="evidence" value="ECO:0007669"/>
    <property type="project" value="UniProtKB-KW"/>
</dbReference>
<dbReference type="Gene3D" id="3.90.980.10">
    <property type="entry name" value="DNA primase, catalytic core, N-terminal domain"/>
    <property type="match status" value="1"/>
</dbReference>
<dbReference type="InterPro" id="IPR050219">
    <property type="entry name" value="DnaG_primase"/>
</dbReference>
<name>A0A380P9P6_WEIVI</name>
<evidence type="ECO:0000313" key="2">
    <source>
        <dbReference type="EMBL" id="SUP61567.1"/>
    </source>
</evidence>
<dbReference type="Pfam" id="PF08275">
    <property type="entry name" value="DNAG_N"/>
    <property type="match status" value="1"/>
</dbReference>
<reference evidence="2 3" key="1">
    <citation type="submission" date="2018-06" db="EMBL/GenBank/DDBJ databases">
        <authorList>
            <consortium name="Pathogen Informatics"/>
            <person name="Doyle S."/>
        </authorList>
    </citation>
    <scope>NUCLEOTIDE SEQUENCE [LARGE SCALE GENOMIC DNA]</scope>
    <source>
        <strain evidence="2 3">NCTC13645</strain>
    </source>
</reference>
<evidence type="ECO:0000313" key="3">
    <source>
        <dbReference type="Proteomes" id="UP000254621"/>
    </source>
</evidence>
<protein>
    <submittedName>
        <fullName evidence="2">DNA primase</fullName>
        <ecNumber evidence="2">2.7.7.-</ecNumber>
    </submittedName>
</protein>
<gene>
    <name evidence="2" type="primary">dnaG_3</name>
    <name evidence="2" type="ORF">NCTC13645_02731</name>
</gene>
<keyword evidence="2" id="KW-0548">Nucleotidyltransferase</keyword>
<sequence>MFVVWDDGTLHDRFSDRVLFTIRDQYGHPIAFSGRRLSADDTQPKYVNSPESLLLINQMNFLI</sequence>
<dbReference type="PANTHER" id="PTHR30313">
    <property type="entry name" value="DNA PRIMASE"/>
    <property type="match status" value="1"/>
</dbReference>
<dbReference type="GO" id="GO:0006269">
    <property type="term" value="P:DNA replication, synthesis of primer"/>
    <property type="evidence" value="ECO:0007669"/>
    <property type="project" value="TreeGrafter"/>
</dbReference>
<organism evidence="2 3">
    <name type="scientific">Weissella viridescens</name>
    <name type="common">Lactobacillus viridescens</name>
    <dbReference type="NCBI Taxonomy" id="1629"/>
    <lineage>
        <taxon>Bacteria</taxon>
        <taxon>Bacillati</taxon>
        <taxon>Bacillota</taxon>
        <taxon>Bacilli</taxon>
        <taxon>Lactobacillales</taxon>
        <taxon>Lactobacillaceae</taxon>
        <taxon>Weissella</taxon>
    </lineage>
</organism>
<dbReference type="PANTHER" id="PTHR30313:SF2">
    <property type="entry name" value="DNA PRIMASE"/>
    <property type="match status" value="1"/>
</dbReference>
<dbReference type="InterPro" id="IPR037068">
    <property type="entry name" value="DNA_primase_core_N_sf"/>
</dbReference>
<dbReference type="Proteomes" id="UP000254621">
    <property type="component" value="Unassembled WGS sequence"/>
</dbReference>
<feature type="domain" description="DNA primase DNAG catalytic core N-terminal" evidence="1">
    <location>
        <begin position="6"/>
        <end position="54"/>
    </location>
</feature>
<dbReference type="AlphaFoldDB" id="A0A380P9P6"/>
<keyword evidence="2" id="KW-0808">Transferase</keyword>
<evidence type="ECO:0000259" key="1">
    <source>
        <dbReference type="Pfam" id="PF08275"/>
    </source>
</evidence>
<dbReference type="InterPro" id="IPR013264">
    <property type="entry name" value="DNAG_N"/>
</dbReference>
<dbReference type="GO" id="GO:0005737">
    <property type="term" value="C:cytoplasm"/>
    <property type="evidence" value="ECO:0007669"/>
    <property type="project" value="TreeGrafter"/>
</dbReference>